<dbReference type="GO" id="GO:0005634">
    <property type="term" value="C:nucleus"/>
    <property type="evidence" value="ECO:0007669"/>
    <property type="project" value="UniProtKB-SubCell"/>
</dbReference>
<feature type="domain" description="Tify" evidence="5">
    <location>
        <begin position="28"/>
        <end position="62"/>
    </location>
</feature>
<dbReference type="GO" id="GO:0045892">
    <property type="term" value="P:negative regulation of DNA-templated transcription"/>
    <property type="evidence" value="ECO:0007669"/>
    <property type="project" value="TreeGrafter"/>
</dbReference>
<reference evidence="6" key="1">
    <citation type="submission" date="2020-07" db="EMBL/GenBank/DDBJ databases">
        <title>Ethylene signaling mediates host invasion by parasitic plants.</title>
        <authorList>
            <person name="Yoshida S."/>
        </authorList>
    </citation>
    <scope>NUCLEOTIDE SEQUENCE</scope>
    <source>
        <strain evidence="6">Okayama</strain>
    </source>
</reference>
<dbReference type="PANTHER" id="PTHR31413">
    <property type="entry name" value="AFP HOMOLOG 2"/>
    <property type="match status" value="1"/>
</dbReference>
<accession>A0A830DIM3</accession>
<comment type="similarity">
    <text evidence="2 4">Belongs to the Ninja family.</text>
</comment>
<protein>
    <recommendedName>
        <fullName evidence="4">Ninja-family protein</fullName>
    </recommendedName>
    <alternativeName>
        <fullName evidence="4">ABI-binding protein</fullName>
    </alternativeName>
</protein>
<evidence type="ECO:0000256" key="4">
    <source>
        <dbReference type="RuleBase" id="RU369029"/>
    </source>
</evidence>
<dbReference type="Proteomes" id="UP000653305">
    <property type="component" value="Unassembled WGS sequence"/>
</dbReference>
<organism evidence="6 7">
    <name type="scientific">Phtheirospermum japonicum</name>
    <dbReference type="NCBI Taxonomy" id="374723"/>
    <lineage>
        <taxon>Eukaryota</taxon>
        <taxon>Viridiplantae</taxon>
        <taxon>Streptophyta</taxon>
        <taxon>Embryophyta</taxon>
        <taxon>Tracheophyta</taxon>
        <taxon>Spermatophyta</taxon>
        <taxon>Magnoliopsida</taxon>
        <taxon>eudicotyledons</taxon>
        <taxon>Gunneridae</taxon>
        <taxon>Pentapetalae</taxon>
        <taxon>asterids</taxon>
        <taxon>lamiids</taxon>
        <taxon>Lamiales</taxon>
        <taxon>Orobanchaceae</taxon>
        <taxon>Orobanchaceae incertae sedis</taxon>
        <taxon>Phtheirospermum</taxon>
    </lineage>
</organism>
<dbReference type="EMBL" id="BMAC01001550">
    <property type="protein sequence ID" value="GFQ07534.1"/>
    <property type="molecule type" value="Genomic_DNA"/>
</dbReference>
<keyword evidence="7" id="KW-1185">Reference proteome</keyword>
<dbReference type="GO" id="GO:0007165">
    <property type="term" value="P:signal transduction"/>
    <property type="evidence" value="ECO:0007669"/>
    <property type="project" value="InterPro"/>
</dbReference>
<dbReference type="OrthoDB" id="667358at2759"/>
<keyword evidence="3 4" id="KW-0539">Nucleus</keyword>
<gene>
    <name evidence="6" type="ORF">PHJA_002897500</name>
</gene>
<dbReference type="PANTHER" id="PTHR31413:SF15">
    <property type="entry name" value="NINJA-FAMILY PROTEIN"/>
    <property type="match status" value="1"/>
</dbReference>
<comment type="caution">
    <text evidence="6">The sequence shown here is derived from an EMBL/GenBank/DDBJ whole genome shotgun (WGS) entry which is preliminary data.</text>
</comment>
<evidence type="ECO:0000256" key="1">
    <source>
        <dbReference type="ARBA" id="ARBA00004123"/>
    </source>
</evidence>
<comment type="function">
    <text evidence="4">Acts as a negative regulator of abscisic acid (ABA) response.</text>
</comment>
<evidence type="ECO:0000313" key="6">
    <source>
        <dbReference type="EMBL" id="GFQ07534.1"/>
    </source>
</evidence>
<dbReference type="Pfam" id="PF16135">
    <property type="entry name" value="TDBD"/>
    <property type="match status" value="1"/>
</dbReference>
<name>A0A830DIM3_9LAMI</name>
<dbReference type="AlphaFoldDB" id="A0A830DIM3"/>
<evidence type="ECO:0000256" key="2">
    <source>
        <dbReference type="ARBA" id="ARBA00006081"/>
    </source>
</evidence>
<sequence>MPCVSTTGNGPNGRTIRGFLYKYTKAEVSIVCFCHGSSFSPAGFVEHAGGVDISHPLRHITIVGPAFG</sequence>
<dbReference type="InterPro" id="IPR031307">
    <property type="entry name" value="Ninja_fam"/>
</dbReference>
<dbReference type="InterPro" id="IPR032308">
    <property type="entry name" value="TDBD"/>
</dbReference>
<evidence type="ECO:0000256" key="3">
    <source>
        <dbReference type="ARBA" id="ARBA00023242"/>
    </source>
</evidence>
<proteinExistence type="inferred from homology"/>
<evidence type="ECO:0000313" key="7">
    <source>
        <dbReference type="Proteomes" id="UP000653305"/>
    </source>
</evidence>
<evidence type="ECO:0000259" key="5">
    <source>
        <dbReference type="Pfam" id="PF16135"/>
    </source>
</evidence>
<comment type="subcellular location">
    <subcellularLocation>
        <location evidence="1 4">Nucleus</location>
    </subcellularLocation>
</comment>